<gene>
    <name evidence="7" type="primary">LOC113870855</name>
</gene>
<dbReference type="PROSITE" id="PS00375">
    <property type="entry name" value="UDPGT"/>
    <property type="match status" value="1"/>
</dbReference>
<dbReference type="GO" id="GO:0035251">
    <property type="term" value="F:UDP-glucosyltransferase activity"/>
    <property type="evidence" value="ECO:0007669"/>
    <property type="project" value="TreeGrafter"/>
</dbReference>
<reference evidence="7" key="2">
    <citation type="submission" date="2025-08" db="UniProtKB">
        <authorList>
            <consortium name="RefSeq"/>
        </authorList>
    </citation>
    <scope>IDENTIFICATION</scope>
    <source>
        <tissue evidence="7">Young leaves</tissue>
    </source>
</reference>
<dbReference type="Pfam" id="PF00201">
    <property type="entry name" value="UDPGT"/>
    <property type="match status" value="1"/>
</dbReference>
<comment type="similarity">
    <text evidence="1 4">Belongs to the UDP-glycosyltransferase family.</text>
</comment>
<evidence type="ECO:0000256" key="4">
    <source>
        <dbReference type="RuleBase" id="RU003718"/>
    </source>
</evidence>
<dbReference type="InterPro" id="IPR002213">
    <property type="entry name" value="UDP_glucos_trans"/>
</dbReference>
<dbReference type="SUPFAM" id="SSF53756">
    <property type="entry name" value="UDP-Glycosyltransferase/glycogen phosphorylase"/>
    <property type="match status" value="1"/>
</dbReference>
<dbReference type="CDD" id="cd03784">
    <property type="entry name" value="GT1_Gtf-like"/>
    <property type="match status" value="1"/>
</dbReference>
<accession>A0A8B8M3S1</accession>
<dbReference type="FunFam" id="3.40.50.2000:FF:000071">
    <property type="entry name" value="Glycosyltransferase"/>
    <property type="match status" value="1"/>
</dbReference>
<dbReference type="EC" id="2.4.1.-" evidence="5"/>
<keyword evidence="2 4" id="KW-0328">Glycosyltransferase</keyword>
<evidence type="ECO:0000256" key="3">
    <source>
        <dbReference type="ARBA" id="ARBA00022679"/>
    </source>
</evidence>
<name>A0A8B8M3S1_ABRPR</name>
<dbReference type="PANTHER" id="PTHR48047">
    <property type="entry name" value="GLYCOSYLTRANSFERASE"/>
    <property type="match status" value="1"/>
</dbReference>
<dbReference type="InterPro" id="IPR035595">
    <property type="entry name" value="UDP_glycos_trans_CS"/>
</dbReference>
<evidence type="ECO:0000313" key="6">
    <source>
        <dbReference type="Proteomes" id="UP000694853"/>
    </source>
</evidence>
<evidence type="ECO:0000256" key="1">
    <source>
        <dbReference type="ARBA" id="ARBA00009995"/>
    </source>
</evidence>
<dbReference type="GeneID" id="113870855"/>
<keyword evidence="3 4" id="KW-0808">Transferase</keyword>
<dbReference type="Proteomes" id="UP000694853">
    <property type="component" value="Unplaced"/>
</dbReference>
<dbReference type="Gene3D" id="3.40.50.2000">
    <property type="entry name" value="Glycogen Phosphorylase B"/>
    <property type="match status" value="2"/>
</dbReference>
<protein>
    <recommendedName>
        <fullName evidence="5">Glycosyltransferase</fullName>
        <ecNumber evidence="5">2.4.1.-</ecNumber>
    </recommendedName>
</protein>
<dbReference type="AlphaFoldDB" id="A0A8B8M3S1"/>
<evidence type="ECO:0000313" key="7">
    <source>
        <dbReference type="RefSeq" id="XP_027363165.1"/>
    </source>
</evidence>
<evidence type="ECO:0000256" key="2">
    <source>
        <dbReference type="ARBA" id="ARBA00022676"/>
    </source>
</evidence>
<sequence>MQRSLHLSPNCFPVTQELAMETTTPCNLHFVFIPLMAPGHMLPLVDMAKLLARRNVKVTIVTTPLNAPQFRATIEREIQSGSPIKILLVKFPNVGAGIPEGCENLETLPSMDLRENFMVALSMLQQPLEELLEKQEPFPSCIVSDKHISCVSYVANKLKVPRIVFDGTNCFNLLCNYNLHVSKVYERVADSDQLVVPGLPHIIEMKKSQLPVIFRPGPNPKLNAIRERVWMAEEEAYGVVVNSFHELEAEYVEEYQRVTGYKVWCVGPVSLSNKDDLDKAQRGSKNSYADEIETKKYVKWLDSWPEKSVIYACLGSLNRVAPKQLIEIGLGLEATKRPFIWVLRGAYKRDEMEKWLLDEGFEERVKERGILIKGWAPQVLILSHKAIGAFFTHCGWNSTLEAVCAGVPLVTFPMFSDQFYNEKFAVQVAEIGVRVGAEFAVHFGDEDKFGNLIQVNRDNVKESIEKVIGEGEDKEKRRERARKFAEMAKKAVEEGGSSHCNMSLLIYDIMRVQLLSQRKLTV</sequence>
<dbReference type="RefSeq" id="XP_027363165.1">
    <property type="nucleotide sequence ID" value="XM_027507364.1"/>
</dbReference>
<evidence type="ECO:0000256" key="5">
    <source>
        <dbReference type="RuleBase" id="RU362057"/>
    </source>
</evidence>
<proteinExistence type="inferred from homology"/>
<dbReference type="PANTHER" id="PTHR48047:SF19">
    <property type="entry name" value="GLYCOSYLTRANSFERASE"/>
    <property type="match status" value="1"/>
</dbReference>
<reference evidence="6" key="1">
    <citation type="journal article" date="2019" name="Toxins">
        <title>Detection of Abrin-Like and Prepropulchellin-Like Toxin Genes and Transcripts Using Whole Genome Sequencing and Full-Length Transcript Sequencing of Abrus precatorius.</title>
        <authorList>
            <person name="Hovde B.T."/>
            <person name="Daligault H.E."/>
            <person name="Hanschen E.R."/>
            <person name="Kunde Y.A."/>
            <person name="Johnson M.B."/>
            <person name="Starkenburg S.R."/>
            <person name="Johnson S.L."/>
        </authorList>
    </citation>
    <scope>NUCLEOTIDE SEQUENCE [LARGE SCALE GENOMIC DNA]</scope>
</reference>
<dbReference type="OrthoDB" id="5835829at2759"/>
<keyword evidence="6" id="KW-1185">Reference proteome</keyword>
<organism evidence="6 7">
    <name type="scientific">Abrus precatorius</name>
    <name type="common">Indian licorice</name>
    <name type="synonym">Glycine abrus</name>
    <dbReference type="NCBI Taxonomy" id="3816"/>
    <lineage>
        <taxon>Eukaryota</taxon>
        <taxon>Viridiplantae</taxon>
        <taxon>Streptophyta</taxon>
        <taxon>Embryophyta</taxon>
        <taxon>Tracheophyta</taxon>
        <taxon>Spermatophyta</taxon>
        <taxon>Magnoliopsida</taxon>
        <taxon>eudicotyledons</taxon>
        <taxon>Gunneridae</taxon>
        <taxon>Pentapetalae</taxon>
        <taxon>rosids</taxon>
        <taxon>fabids</taxon>
        <taxon>Fabales</taxon>
        <taxon>Fabaceae</taxon>
        <taxon>Papilionoideae</taxon>
        <taxon>50 kb inversion clade</taxon>
        <taxon>NPAAA clade</taxon>
        <taxon>indigoferoid/millettioid clade</taxon>
        <taxon>Abreae</taxon>
        <taxon>Abrus</taxon>
    </lineage>
</organism>
<dbReference type="FunFam" id="3.40.50.2000:FF:000047">
    <property type="entry name" value="Glycosyltransferase"/>
    <property type="match status" value="1"/>
</dbReference>
<dbReference type="KEGG" id="aprc:113870855"/>